<evidence type="ECO:0008006" key="3">
    <source>
        <dbReference type="Google" id="ProtNLM"/>
    </source>
</evidence>
<dbReference type="EMBL" id="PKUQ01000047">
    <property type="protein sequence ID" value="PLW75740.1"/>
    <property type="molecule type" value="Genomic_DNA"/>
</dbReference>
<dbReference type="OrthoDB" id="7630980at2"/>
<dbReference type="AlphaFoldDB" id="A0A2N5XMS0"/>
<gene>
    <name evidence="1" type="ORF">C0081_18505</name>
</gene>
<dbReference type="SUPFAM" id="SSF52540">
    <property type="entry name" value="P-loop containing nucleoside triphosphate hydrolases"/>
    <property type="match status" value="1"/>
</dbReference>
<organism evidence="1 2">
    <name type="scientific">Cohaesibacter celericrescens</name>
    <dbReference type="NCBI Taxonomy" id="2067669"/>
    <lineage>
        <taxon>Bacteria</taxon>
        <taxon>Pseudomonadati</taxon>
        <taxon>Pseudomonadota</taxon>
        <taxon>Alphaproteobacteria</taxon>
        <taxon>Hyphomicrobiales</taxon>
        <taxon>Cohaesibacteraceae</taxon>
    </lineage>
</organism>
<keyword evidence="2" id="KW-1185">Reference proteome</keyword>
<name>A0A2N5XMS0_9HYPH</name>
<reference evidence="1 2" key="1">
    <citation type="submission" date="2018-01" db="EMBL/GenBank/DDBJ databases">
        <title>The draft genome sequence of Cohaesibacter sp. H1304.</title>
        <authorList>
            <person name="Wang N.-N."/>
            <person name="Du Z.-J."/>
        </authorList>
    </citation>
    <scope>NUCLEOTIDE SEQUENCE [LARGE SCALE GENOMIC DNA]</scope>
    <source>
        <strain evidence="1 2">H1304</strain>
    </source>
</reference>
<sequence>MDDVFANSYPLKAGRAHEVTGHGSTAFAAIACGIGSKSGSRINHARPALWLTQGWRSDQLNPVGLSVFCDPHRMLLARVADQKNMLACAEEALRSGAVSTVVVEVGQALSFTAGRRLQLAAEMGGATGLLLIGEDMGNNAAESRWHCAPLFRQAVPGLASSDSTLQRWQIIKNKSGTIGYWDIIWDAETRRVIVVSEAGERPHYAATASDDAVCPYVAAE</sequence>
<dbReference type="RefSeq" id="WP_101535442.1">
    <property type="nucleotide sequence ID" value="NZ_PKUQ01000047.1"/>
</dbReference>
<accession>A0A2N5XMS0</accession>
<evidence type="ECO:0000313" key="1">
    <source>
        <dbReference type="EMBL" id="PLW75740.1"/>
    </source>
</evidence>
<dbReference type="Proteomes" id="UP000234881">
    <property type="component" value="Unassembled WGS sequence"/>
</dbReference>
<protein>
    <recommendedName>
        <fullName evidence="3">Protein ImuA</fullName>
    </recommendedName>
</protein>
<dbReference type="InterPro" id="IPR027417">
    <property type="entry name" value="P-loop_NTPase"/>
</dbReference>
<evidence type="ECO:0000313" key="2">
    <source>
        <dbReference type="Proteomes" id="UP000234881"/>
    </source>
</evidence>
<dbReference type="Gene3D" id="3.40.50.300">
    <property type="entry name" value="P-loop containing nucleotide triphosphate hydrolases"/>
    <property type="match status" value="1"/>
</dbReference>
<proteinExistence type="predicted"/>
<comment type="caution">
    <text evidence="1">The sequence shown here is derived from an EMBL/GenBank/DDBJ whole genome shotgun (WGS) entry which is preliminary data.</text>
</comment>